<keyword evidence="3" id="KW-1185">Reference proteome</keyword>
<proteinExistence type="predicted"/>
<dbReference type="AlphaFoldDB" id="A0A1M6LIC4"/>
<dbReference type="Pfam" id="PF06970">
    <property type="entry name" value="RepA_N"/>
    <property type="match status" value="1"/>
</dbReference>
<dbReference type="EMBL" id="FQZB01000010">
    <property type="protein sequence ID" value="SHJ70949.1"/>
    <property type="molecule type" value="Genomic_DNA"/>
</dbReference>
<dbReference type="OrthoDB" id="9803733at2"/>
<dbReference type="Proteomes" id="UP000184310">
    <property type="component" value="Unassembled WGS sequence"/>
</dbReference>
<gene>
    <name evidence="2" type="ORF">SAMN02745163_02391</name>
</gene>
<protein>
    <submittedName>
        <fullName evidence="2">Replication initiator protein A (RepA) N-terminus</fullName>
    </submittedName>
</protein>
<accession>A0A1M6LIC4</accession>
<reference evidence="2 3" key="1">
    <citation type="submission" date="2016-11" db="EMBL/GenBank/DDBJ databases">
        <authorList>
            <person name="Jaros S."/>
            <person name="Januszkiewicz K."/>
            <person name="Wedrychowicz H."/>
        </authorList>
    </citation>
    <scope>NUCLEOTIDE SEQUENCE [LARGE SCALE GENOMIC DNA]</scope>
    <source>
        <strain evidence="2 3">DSM 21758</strain>
    </source>
</reference>
<evidence type="ECO:0000313" key="3">
    <source>
        <dbReference type="Proteomes" id="UP000184310"/>
    </source>
</evidence>
<dbReference type="STRING" id="1121302.SAMN02745163_02391"/>
<feature type="domain" description="Replication initiator A N-terminal" evidence="1">
    <location>
        <begin position="13"/>
        <end position="87"/>
    </location>
</feature>
<evidence type="ECO:0000259" key="1">
    <source>
        <dbReference type="Pfam" id="PF06970"/>
    </source>
</evidence>
<organism evidence="2 3">
    <name type="scientific">Clostridium cavendishii DSM 21758</name>
    <dbReference type="NCBI Taxonomy" id="1121302"/>
    <lineage>
        <taxon>Bacteria</taxon>
        <taxon>Bacillati</taxon>
        <taxon>Bacillota</taxon>
        <taxon>Clostridia</taxon>
        <taxon>Eubacteriales</taxon>
        <taxon>Clostridiaceae</taxon>
        <taxon>Clostridium</taxon>
    </lineage>
</organism>
<evidence type="ECO:0000313" key="2">
    <source>
        <dbReference type="EMBL" id="SHJ70949.1"/>
    </source>
</evidence>
<dbReference type="InterPro" id="IPR010724">
    <property type="entry name" value="RepA_N"/>
</dbReference>
<dbReference type="RefSeq" id="WP_072987688.1">
    <property type="nucleotide sequence ID" value="NZ_FQZB01000010.1"/>
</dbReference>
<sequence length="134" mass="15704">MDNQPILQKESQLFAKMPKAFKKITYKGLSSDAKLLYTWGLDRLQLSKLNEWYDYTHQQEFIFYSVDQVMEDLGCASQKAVKIRKELEAWGLWEMIDQGKNKPTKIFVKEIIPSQLSANKGLRFNTKPKKEVKI</sequence>
<name>A0A1M6LIC4_9CLOT</name>